<sequence>MNNQNNTIAYDGHCAFAVSTGKIDIKGGKHRLTIDGKTYLFSNSIAKFLFKLLPNRIEKAEVNWQNK</sequence>
<keyword evidence="2" id="KW-1185">Reference proteome</keyword>
<proteinExistence type="predicted"/>
<organism evidence="1 2">
    <name type="scientific">Flavivirga spongiicola</name>
    <dbReference type="NCBI Taxonomy" id="421621"/>
    <lineage>
        <taxon>Bacteria</taxon>
        <taxon>Pseudomonadati</taxon>
        <taxon>Bacteroidota</taxon>
        <taxon>Flavobacteriia</taxon>
        <taxon>Flavobacteriales</taxon>
        <taxon>Flavobacteriaceae</taxon>
        <taxon>Flavivirga</taxon>
    </lineage>
</organism>
<evidence type="ECO:0000313" key="1">
    <source>
        <dbReference type="EMBL" id="MEF3834294.1"/>
    </source>
</evidence>
<evidence type="ECO:0000313" key="2">
    <source>
        <dbReference type="Proteomes" id="UP001337305"/>
    </source>
</evidence>
<protein>
    <submittedName>
        <fullName evidence="1">Uncharacterized protein</fullName>
    </submittedName>
</protein>
<dbReference type="RefSeq" id="WP_303306625.1">
    <property type="nucleotide sequence ID" value="NZ_JAODOP010000004.1"/>
</dbReference>
<name>A0ABU7XUT4_9FLAO</name>
<reference evidence="1 2" key="1">
    <citation type="submission" date="2022-09" db="EMBL/GenBank/DDBJ databases">
        <title>Genome sequencing of Flavivirga sp. MEBiC05379.</title>
        <authorList>
            <person name="Oh H.-M."/>
            <person name="Kwon K.K."/>
            <person name="Park M.J."/>
            <person name="Yang S.-H."/>
        </authorList>
    </citation>
    <scope>NUCLEOTIDE SEQUENCE [LARGE SCALE GENOMIC DNA]</scope>
    <source>
        <strain evidence="1 2">MEBiC05379</strain>
    </source>
</reference>
<comment type="caution">
    <text evidence="1">The sequence shown here is derived from an EMBL/GenBank/DDBJ whole genome shotgun (WGS) entry which is preliminary data.</text>
</comment>
<dbReference type="Proteomes" id="UP001337305">
    <property type="component" value="Unassembled WGS sequence"/>
</dbReference>
<dbReference type="EMBL" id="JAODOP010000004">
    <property type="protein sequence ID" value="MEF3834294.1"/>
    <property type="molecule type" value="Genomic_DNA"/>
</dbReference>
<gene>
    <name evidence="1" type="ORF">N1F79_14240</name>
</gene>
<accession>A0ABU7XUT4</accession>